<evidence type="ECO:0000313" key="1">
    <source>
        <dbReference type="EMBL" id="OAZ04582.1"/>
    </source>
</evidence>
<dbReference type="AlphaFoldDB" id="A0A199XT33"/>
<name>A0A199XT33_9FLAO</name>
<accession>A0A199XT33</accession>
<dbReference type="OrthoDB" id="680899at2"/>
<dbReference type="Proteomes" id="UP000093807">
    <property type="component" value="Unassembled WGS sequence"/>
</dbReference>
<evidence type="ECO:0000313" key="2">
    <source>
        <dbReference type="Proteomes" id="UP000093807"/>
    </source>
</evidence>
<keyword evidence="2" id="KW-1185">Reference proteome</keyword>
<dbReference type="PATRIC" id="fig|29536.5.peg.452"/>
<sequence>MEKDFQFQLIDGEFTPAGAAKVLFPLINNKINYHSLESFSNEIRFEKDATNSKKRISELQEVQLQIQELLEKAEENGSKLKITSQIKIEFDDIK</sequence>
<organism evidence="1 2">
    <name type="scientific">Flavobacterium succinicans</name>
    <dbReference type="NCBI Taxonomy" id="29536"/>
    <lineage>
        <taxon>Bacteria</taxon>
        <taxon>Pseudomonadati</taxon>
        <taxon>Bacteroidota</taxon>
        <taxon>Flavobacteriia</taxon>
        <taxon>Flavobacteriales</taxon>
        <taxon>Flavobacteriaceae</taxon>
        <taxon>Flavobacterium</taxon>
    </lineage>
</organism>
<protein>
    <submittedName>
        <fullName evidence="1">Uncharacterized protein</fullName>
    </submittedName>
</protein>
<reference evidence="1 2" key="1">
    <citation type="submission" date="2016-06" db="EMBL/GenBank/DDBJ databases">
        <title>Draft genome sequence of Flavobacterium succinicans strain DD5b.</title>
        <authorList>
            <person name="Poehlein A."/>
            <person name="Daniel R."/>
            <person name="Simeonova D.D."/>
        </authorList>
    </citation>
    <scope>NUCLEOTIDE SEQUENCE [LARGE SCALE GENOMIC DNA]</scope>
    <source>
        <strain evidence="1 2">DD5b</strain>
    </source>
</reference>
<comment type="caution">
    <text evidence="1">The sequence shown here is derived from an EMBL/GenBank/DDBJ whole genome shotgun (WGS) entry which is preliminary data.</text>
</comment>
<proteinExistence type="predicted"/>
<dbReference type="RefSeq" id="WP_064714319.1">
    <property type="nucleotide sequence ID" value="NZ_JMTM01000017.1"/>
</dbReference>
<dbReference type="EMBL" id="JMTM01000017">
    <property type="protein sequence ID" value="OAZ04582.1"/>
    <property type="molecule type" value="Genomic_DNA"/>
</dbReference>
<gene>
    <name evidence="1" type="ORF">FLB_04240</name>
</gene>